<dbReference type="EMBL" id="QQAW01000005">
    <property type="protein sequence ID" value="RDI37640.1"/>
    <property type="molecule type" value="Genomic_DNA"/>
</dbReference>
<evidence type="ECO:0000313" key="2">
    <source>
        <dbReference type="Proteomes" id="UP000254958"/>
    </source>
</evidence>
<dbReference type="Proteomes" id="UP000254958">
    <property type="component" value="Unassembled WGS sequence"/>
</dbReference>
<dbReference type="AlphaFoldDB" id="A0A370G344"/>
<dbReference type="InterPro" id="IPR015943">
    <property type="entry name" value="WD40/YVTN_repeat-like_dom_sf"/>
</dbReference>
<accession>A0A370G344</accession>
<gene>
    <name evidence="1" type="ORF">C7453_10548</name>
</gene>
<evidence type="ECO:0000313" key="1">
    <source>
        <dbReference type="EMBL" id="RDI37640.1"/>
    </source>
</evidence>
<name>A0A370G344_GLULI</name>
<comment type="caution">
    <text evidence="1">The sequence shown here is derived from an EMBL/GenBank/DDBJ whole genome shotgun (WGS) entry which is preliminary data.</text>
</comment>
<dbReference type="Gene3D" id="2.130.10.10">
    <property type="entry name" value="YVTN repeat-like/Quinoprotein amine dehydrogenase"/>
    <property type="match status" value="1"/>
</dbReference>
<reference evidence="1 2" key="1">
    <citation type="submission" date="2018-07" db="EMBL/GenBank/DDBJ databases">
        <title>Genomic Encyclopedia of Type Strains, Phase IV (KMG-IV): sequencing the most valuable type-strain genomes for metagenomic binning, comparative biology and taxonomic classification.</title>
        <authorList>
            <person name="Goeker M."/>
        </authorList>
    </citation>
    <scope>NUCLEOTIDE SEQUENCE [LARGE SCALE GENOMIC DNA]</scope>
    <source>
        <strain evidence="1 2">DSM 5603</strain>
    </source>
</reference>
<proteinExistence type="predicted"/>
<sequence>MFTMHGPPEKKRRPLFRRRKILACLAFLHCIVAFVAVMSPSAHGQTIPTTLYDATSGLSNLSVISAIELPTGQILVVTQHGFFFFDGRRFLPAGPRQGLPAAGVGVGAAVTRQGDLILAYADMIYVAYNIAGTRSPDQLHFLPIDRGHPLGHDSHRKIVPWHDGLVVTDRDRLLFIQKDATGERISLLAKTLGMRDDPLTDVSALHADGDTLWIGTSDGRLCAVSGPTLHCRSLPPMAKPRQLEAILQDRDGTVFARTLHELVVVPRGTTAPHVETIPHAERQYENYQHLLTMSWSPPRGAGHPGRRRSTGHPDRWKLEIRYPGRRTIRLTVDGASVRQAG</sequence>
<protein>
    <submittedName>
        <fullName evidence="1">Uncharacterized protein</fullName>
    </submittedName>
</protein>
<organism evidence="1 2">
    <name type="scientific">Gluconacetobacter liquefaciens</name>
    <name type="common">Acetobacter liquefaciens</name>
    <dbReference type="NCBI Taxonomy" id="89584"/>
    <lineage>
        <taxon>Bacteria</taxon>
        <taxon>Pseudomonadati</taxon>
        <taxon>Pseudomonadota</taxon>
        <taxon>Alphaproteobacteria</taxon>
        <taxon>Acetobacterales</taxon>
        <taxon>Acetobacteraceae</taxon>
        <taxon>Gluconacetobacter</taxon>
    </lineage>
</organism>
<keyword evidence="2" id="KW-1185">Reference proteome</keyword>